<reference evidence="3" key="1">
    <citation type="journal article" date="1997" name="Nucleic Acids Res.">
        <title>tRNAscan-SE: a program for improved detection of transfer RNA genes in genomic sequence.</title>
        <authorList>
            <person name="Lowe T.M."/>
            <person name="Eddy S.R."/>
        </authorList>
    </citation>
    <scope>NUCLEOTIDE SEQUENCE [LARGE SCALE GENOMIC DNA]</scope>
</reference>
<dbReference type="PANTHER" id="PTHR12319:SF2">
    <property type="entry name" value="CYSTATIN-LIKE PROTEIN-RELATED"/>
    <property type="match status" value="1"/>
</dbReference>
<dbReference type="InterPro" id="IPR000010">
    <property type="entry name" value="Cystatin_dom"/>
</dbReference>
<gene>
    <name evidence="4" type="primary">LOC108619565</name>
</gene>
<dbReference type="Proteomes" id="UP000694904">
    <property type="component" value="Chromosome X"/>
</dbReference>
<dbReference type="RefSeq" id="XP_017871706.1">
    <property type="nucleotide sequence ID" value="XM_018016217.1"/>
</dbReference>
<accession>A0ABM1PWX0</accession>
<dbReference type="InterPro" id="IPR053128">
    <property type="entry name" value="Cystatin-like"/>
</dbReference>
<evidence type="ECO:0000256" key="1">
    <source>
        <dbReference type="SAM" id="SignalP"/>
    </source>
</evidence>
<feature type="domain" description="Cystatin" evidence="2">
    <location>
        <begin position="21"/>
        <end position="111"/>
    </location>
</feature>
<evidence type="ECO:0000259" key="2">
    <source>
        <dbReference type="SMART" id="SM00043"/>
    </source>
</evidence>
<evidence type="ECO:0000313" key="3">
    <source>
        <dbReference type="Proteomes" id="UP000694904"/>
    </source>
</evidence>
<dbReference type="Gene3D" id="3.10.450.10">
    <property type="match status" value="1"/>
</dbReference>
<dbReference type="GeneID" id="108619565"/>
<sequence length="122" mass="13286">MFVAKILLVCAAVALVSGNPQGFGAPRELTGDDLEQSRANLESSLTKLAAGSGPYYRVSRILSASTQVVTGTLNRYKVELIDTNNETKVCDVEIWSRTWLPNGIEVTFDCPNEAKEVRNHSA</sequence>
<name>A0ABM1PWX0_DROAR</name>
<protein>
    <submittedName>
        <fullName evidence="4">Sarcocystatin-A-like</fullName>
    </submittedName>
</protein>
<proteinExistence type="predicted"/>
<evidence type="ECO:0000313" key="4">
    <source>
        <dbReference type="RefSeq" id="XP_017871706.1"/>
    </source>
</evidence>
<dbReference type="InterPro" id="IPR046350">
    <property type="entry name" value="Cystatin_sf"/>
</dbReference>
<reference evidence="4" key="3">
    <citation type="submission" date="2025-08" db="UniProtKB">
        <authorList>
            <consortium name="RefSeq"/>
        </authorList>
    </citation>
    <scope>IDENTIFICATION</scope>
    <source>
        <tissue evidence="4">Whole organism</tissue>
    </source>
</reference>
<feature type="signal peptide" evidence="1">
    <location>
        <begin position="1"/>
        <end position="18"/>
    </location>
</feature>
<feature type="chain" id="PRO_5045389894" evidence="1">
    <location>
        <begin position="19"/>
        <end position="122"/>
    </location>
</feature>
<dbReference type="SUPFAM" id="SSF54403">
    <property type="entry name" value="Cystatin/monellin"/>
    <property type="match status" value="1"/>
</dbReference>
<keyword evidence="3" id="KW-1185">Reference proteome</keyword>
<dbReference type="SMART" id="SM00043">
    <property type="entry name" value="CY"/>
    <property type="match status" value="1"/>
</dbReference>
<organism evidence="3 4">
    <name type="scientific">Drosophila arizonae</name>
    <name type="common">Fruit fly</name>
    <dbReference type="NCBI Taxonomy" id="7263"/>
    <lineage>
        <taxon>Eukaryota</taxon>
        <taxon>Metazoa</taxon>
        <taxon>Ecdysozoa</taxon>
        <taxon>Arthropoda</taxon>
        <taxon>Hexapoda</taxon>
        <taxon>Insecta</taxon>
        <taxon>Pterygota</taxon>
        <taxon>Neoptera</taxon>
        <taxon>Endopterygota</taxon>
        <taxon>Diptera</taxon>
        <taxon>Brachycera</taxon>
        <taxon>Muscomorpha</taxon>
        <taxon>Ephydroidea</taxon>
        <taxon>Drosophilidae</taxon>
        <taxon>Drosophila</taxon>
    </lineage>
</organism>
<dbReference type="PANTHER" id="PTHR12319">
    <property type="entry name" value="CYSTATIN-RELATED"/>
    <property type="match status" value="1"/>
</dbReference>
<keyword evidence="1" id="KW-0732">Signal</keyword>
<dbReference type="CDD" id="cd00042">
    <property type="entry name" value="CY"/>
    <property type="match status" value="1"/>
</dbReference>
<reference evidence="3" key="2">
    <citation type="journal article" date="2016" name="G3 (Bethesda)">
        <title>Genome Evolution in Three Species of Cactophilic Drosophila.</title>
        <authorList>
            <person name="Sanchez-Flores A."/>
            <person name="Penazola F."/>
            <person name="Carpinteyro-Ponce J."/>
            <person name="Nazario-Yepiz N."/>
            <person name="Abreu-Goodger C."/>
            <person name="Machado C.A."/>
            <person name="Markow T.A."/>
        </authorList>
    </citation>
    <scope>NUCLEOTIDE SEQUENCE [LARGE SCALE GENOMIC DNA]</scope>
</reference>